<accession>A0A8A4ZCQ8</accession>
<evidence type="ECO:0000256" key="10">
    <source>
        <dbReference type="ARBA" id="ARBA00031323"/>
    </source>
</evidence>
<organism evidence="12 13">
    <name type="scientific">Pengzhenrongella sicca</name>
    <dbReference type="NCBI Taxonomy" id="2819238"/>
    <lineage>
        <taxon>Bacteria</taxon>
        <taxon>Bacillati</taxon>
        <taxon>Actinomycetota</taxon>
        <taxon>Actinomycetes</taxon>
        <taxon>Micrococcales</taxon>
        <taxon>Pengzhenrongella</taxon>
    </lineage>
</organism>
<dbReference type="KEGG" id="psic:J4E96_01610"/>
<evidence type="ECO:0000256" key="1">
    <source>
        <dbReference type="ARBA" id="ARBA00004496"/>
    </source>
</evidence>
<evidence type="ECO:0000256" key="7">
    <source>
        <dbReference type="ARBA" id="ARBA00022679"/>
    </source>
</evidence>
<dbReference type="Proteomes" id="UP000663937">
    <property type="component" value="Chromosome"/>
</dbReference>
<dbReference type="EC" id="2.1.1.77" evidence="3"/>
<dbReference type="RefSeq" id="WP_227424070.1">
    <property type="nucleotide sequence ID" value="NZ_CP071868.1"/>
</dbReference>
<dbReference type="GO" id="GO:0004719">
    <property type="term" value="F:protein-L-isoaspartate (D-aspartate) O-methyltransferase activity"/>
    <property type="evidence" value="ECO:0007669"/>
    <property type="project" value="UniProtKB-EC"/>
</dbReference>
<dbReference type="InterPro" id="IPR029063">
    <property type="entry name" value="SAM-dependent_MTases_sf"/>
</dbReference>
<dbReference type="Pfam" id="PF01135">
    <property type="entry name" value="PCMT"/>
    <property type="match status" value="1"/>
</dbReference>
<dbReference type="SUPFAM" id="SSF53335">
    <property type="entry name" value="S-adenosyl-L-methionine-dependent methyltransferases"/>
    <property type="match status" value="1"/>
</dbReference>
<keyword evidence="8" id="KW-0949">S-adenosyl-L-methionine</keyword>
<dbReference type="PANTHER" id="PTHR11579">
    <property type="entry name" value="PROTEIN-L-ISOASPARTATE O-METHYLTRANSFERASE"/>
    <property type="match status" value="1"/>
</dbReference>
<name>A0A8A4ZCQ8_9MICO</name>
<sequence>MTDLERAAEIRAAMADLDRRAFLPAEQRAFAAEDRPLPLGLGQTNSQPSTVAAMLRLLRVPAGARVLDVGAGSGWTTALLARLVGPTGTVLGLELEPSLARQGARNLAAWSMPWARLEVADPRRLGRPDARGFDRILVSAAARRLPPELVDQVAAGGRMVLPVRRTLWLVERGDDGVTRTPHGSYRFVPLR</sequence>
<protein>
    <recommendedName>
        <fullName evidence="4">Protein-L-isoaspartate O-methyltransferase</fullName>
        <ecNumber evidence="3">2.1.1.77</ecNumber>
    </recommendedName>
    <alternativeName>
        <fullName evidence="11">L-isoaspartyl protein carboxyl methyltransferase</fullName>
    </alternativeName>
    <alternativeName>
        <fullName evidence="9">Protein L-isoaspartyl methyltransferase</fullName>
    </alternativeName>
    <alternativeName>
        <fullName evidence="10">Protein-beta-aspartate methyltransferase</fullName>
    </alternativeName>
</protein>
<comment type="similarity">
    <text evidence="2">Belongs to the methyltransferase superfamily. L-isoaspartyl/D-aspartyl protein methyltransferase family.</text>
</comment>
<proteinExistence type="inferred from homology"/>
<dbReference type="CDD" id="cd02440">
    <property type="entry name" value="AdoMet_MTases"/>
    <property type="match status" value="1"/>
</dbReference>
<comment type="subcellular location">
    <subcellularLocation>
        <location evidence="1">Cytoplasm</location>
    </subcellularLocation>
</comment>
<evidence type="ECO:0000256" key="8">
    <source>
        <dbReference type="ARBA" id="ARBA00022691"/>
    </source>
</evidence>
<evidence type="ECO:0000256" key="11">
    <source>
        <dbReference type="ARBA" id="ARBA00031350"/>
    </source>
</evidence>
<evidence type="ECO:0000256" key="6">
    <source>
        <dbReference type="ARBA" id="ARBA00022603"/>
    </source>
</evidence>
<dbReference type="InterPro" id="IPR000682">
    <property type="entry name" value="PCMT"/>
</dbReference>
<evidence type="ECO:0000256" key="3">
    <source>
        <dbReference type="ARBA" id="ARBA00011890"/>
    </source>
</evidence>
<keyword evidence="6 12" id="KW-0489">Methyltransferase</keyword>
<dbReference type="PANTHER" id="PTHR11579:SF0">
    <property type="entry name" value="PROTEIN-L-ISOASPARTATE(D-ASPARTATE) O-METHYLTRANSFERASE"/>
    <property type="match status" value="1"/>
</dbReference>
<dbReference type="GO" id="GO:0032259">
    <property type="term" value="P:methylation"/>
    <property type="evidence" value="ECO:0007669"/>
    <property type="project" value="UniProtKB-KW"/>
</dbReference>
<evidence type="ECO:0000256" key="2">
    <source>
        <dbReference type="ARBA" id="ARBA00005369"/>
    </source>
</evidence>
<evidence type="ECO:0000256" key="9">
    <source>
        <dbReference type="ARBA" id="ARBA00030757"/>
    </source>
</evidence>
<keyword evidence="13" id="KW-1185">Reference proteome</keyword>
<dbReference type="AlphaFoldDB" id="A0A8A4ZCQ8"/>
<gene>
    <name evidence="12" type="ORF">J4E96_01610</name>
</gene>
<evidence type="ECO:0000256" key="5">
    <source>
        <dbReference type="ARBA" id="ARBA00022490"/>
    </source>
</evidence>
<evidence type="ECO:0000313" key="13">
    <source>
        <dbReference type="Proteomes" id="UP000663937"/>
    </source>
</evidence>
<evidence type="ECO:0000256" key="4">
    <source>
        <dbReference type="ARBA" id="ARBA00013346"/>
    </source>
</evidence>
<dbReference type="EMBL" id="CP071868">
    <property type="protein sequence ID" value="QTE29770.1"/>
    <property type="molecule type" value="Genomic_DNA"/>
</dbReference>
<evidence type="ECO:0000313" key="12">
    <source>
        <dbReference type="EMBL" id="QTE29770.1"/>
    </source>
</evidence>
<dbReference type="Gene3D" id="3.40.50.150">
    <property type="entry name" value="Vaccinia Virus protein VP39"/>
    <property type="match status" value="1"/>
</dbReference>
<keyword evidence="5" id="KW-0963">Cytoplasm</keyword>
<dbReference type="GO" id="GO:0005737">
    <property type="term" value="C:cytoplasm"/>
    <property type="evidence" value="ECO:0007669"/>
    <property type="project" value="UniProtKB-SubCell"/>
</dbReference>
<reference evidence="12" key="1">
    <citation type="submission" date="2021-03" db="EMBL/GenBank/DDBJ databases">
        <title>Pengzhenrongella sicca gen. nov., sp. nov., a new member of suborder Micrococcineae isolated from High-Arctic tundra soil.</title>
        <authorList>
            <person name="Peng F."/>
        </authorList>
    </citation>
    <scope>NUCLEOTIDE SEQUENCE</scope>
    <source>
        <strain evidence="12">LRZ-2</strain>
    </source>
</reference>
<keyword evidence="7" id="KW-0808">Transferase</keyword>